<gene>
    <name evidence="1" type="ORF">GCM10010094_78490</name>
</gene>
<comment type="caution">
    <text evidence="1">The sequence shown here is derived from an EMBL/GenBank/DDBJ whole genome shotgun (WGS) entry which is preliminary data.</text>
</comment>
<reference evidence="1" key="1">
    <citation type="journal article" date="2014" name="Int. J. Syst. Evol. Microbiol.">
        <title>Complete genome sequence of Corynebacterium casei LMG S-19264T (=DSM 44701T), isolated from a smear-ripened cheese.</title>
        <authorList>
            <consortium name="US DOE Joint Genome Institute (JGI-PGF)"/>
            <person name="Walter F."/>
            <person name="Albersmeier A."/>
            <person name="Kalinowski J."/>
            <person name="Ruckert C."/>
        </authorList>
    </citation>
    <scope>NUCLEOTIDE SEQUENCE</scope>
    <source>
        <strain evidence="1">JCM 3035</strain>
    </source>
</reference>
<proteinExistence type="predicted"/>
<organism evidence="1 2">
    <name type="scientific">Streptomyces flaveus</name>
    <dbReference type="NCBI Taxonomy" id="66370"/>
    <lineage>
        <taxon>Bacteria</taxon>
        <taxon>Bacillati</taxon>
        <taxon>Actinomycetota</taxon>
        <taxon>Actinomycetes</taxon>
        <taxon>Kitasatosporales</taxon>
        <taxon>Streptomycetaceae</taxon>
        <taxon>Streptomyces</taxon>
        <taxon>Streptomyces aurantiacus group</taxon>
    </lineage>
</organism>
<keyword evidence="2" id="KW-1185">Reference proteome</keyword>
<sequence>MAAAQPGTAAGCLGAGQAGRRGAVAEKRLYATVAGAARRADASLPADLVALLGVPQGRKLSELERLRRPPIRTTGTGLAKALERVDQTLPGPQLLLAHDLHGGRLGRIVGPWICDPLPPPPIHPHSRECRARPAPAAREGIAEVNGAYDQVLAMLSGAKA</sequence>
<reference evidence="1" key="2">
    <citation type="submission" date="2020-09" db="EMBL/GenBank/DDBJ databases">
        <authorList>
            <person name="Sun Q."/>
            <person name="Ohkuma M."/>
        </authorList>
    </citation>
    <scope>NUCLEOTIDE SEQUENCE</scope>
    <source>
        <strain evidence="1">JCM 3035</strain>
    </source>
</reference>
<dbReference type="Proteomes" id="UP000637788">
    <property type="component" value="Unassembled WGS sequence"/>
</dbReference>
<accession>A0A917RFZ4</accession>
<evidence type="ECO:0000313" key="1">
    <source>
        <dbReference type="EMBL" id="GGL06039.1"/>
    </source>
</evidence>
<dbReference type="EMBL" id="BMPQ01000033">
    <property type="protein sequence ID" value="GGL06039.1"/>
    <property type="molecule type" value="Genomic_DNA"/>
</dbReference>
<evidence type="ECO:0000313" key="2">
    <source>
        <dbReference type="Proteomes" id="UP000637788"/>
    </source>
</evidence>
<protein>
    <submittedName>
        <fullName evidence="1">Uncharacterized protein</fullName>
    </submittedName>
</protein>
<dbReference type="AlphaFoldDB" id="A0A917RFZ4"/>
<name>A0A917RFZ4_9ACTN</name>